<proteinExistence type="inferred from homology"/>
<dbReference type="FunFam" id="3.40.50.620:FF:000069">
    <property type="entry name" value="diphthine--ammonia ligase"/>
    <property type="match status" value="1"/>
</dbReference>
<feature type="domain" description="Diphthamide synthase" evidence="13">
    <location>
        <begin position="1"/>
        <end position="231"/>
    </location>
</feature>
<evidence type="ECO:0000313" key="15">
    <source>
        <dbReference type="RefSeq" id="XP_029636497.1"/>
    </source>
</evidence>
<keyword evidence="6" id="KW-0547">Nucleotide-binding</keyword>
<dbReference type="GO" id="GO:0005524">
    <property type="term" value="F:ATP binding"/>
    <property type="evidence" value="ECO:0007669"/>
    <property type="project" value="UniProtKB-KW"/>
</dbReference>
<dbReference type="Gene3D" id="3.30.1330.40">
    <property type="entry name" value="RutC-like"/>
    <property type="match status" value="2"/>
</dbReference>
<evidence type="ECO:0000256" key="3">
    <source>
        <dbReference type="ARBA" id="ARBA00012089"/>
    </source>
</evidence>
<comment type="similarity">
    <text evidence="2">Belongs to the Diphthine--ammonia ligase family.</text>
</comment>
<dbReference type="InterPro" id="IPR002761">
    <property type="entry name" value="Diphthami_syn_dom"/>
</dbReference>
<dbReference type="Gene3D" id="3.40.50.620">
    <property type="entry name" value="HUPs"/>
    <property type="match status" value="1"/>
</dbReference>
<dbReference type="PANTHER" id="PTHR12196:SF2">
    <property type="entry name" value="DIPHTHINE--AMMONIA LIGASE"/>
    <property type="match status" value="1"/>
</dbReference>
<dbReference type="NCBIfam" id="TIGR00290">
    <property type="entry name" value="MJ0570_dom"/>
    <property type="match status" value="1"/>
</dbReference>
<dbReference type="RefSeq" id="XP_029636497.1">
    <property type="nucleotide sequence ID" value="XM_029780637.2"/>
</dbReference>
<evidence type="ECO:0000256" key="11">
    <source>
        <dbReference type="ARBA" id="ARBA00032849"/>
    </source>
</evidence>
<keyword evidence="7" id="KW-0067">ATP-binding</keyword>
<organism evidence="14 15">
    <name type="scientific">Octopus sinensis</name>
    <name type="common">East Asian common octopus</name>
    <dbReference type="NCBI Taxonomy" id="2607531"/>
    <lineage>
        <taxon>Eukaryota</taxon>
        <taxon>Metazoa</taxon>
        <taxon>Spiralia</taxon>
        <taxon>Lophotrochozoa</taxon>
        <taxon>Mollusca</taxon>
        <taxon>Cephalopoda</taxon>
        <taxon>Coleoidea</taxon>
        <taxon>Octopodiformes</taxon>
        <taxon>Octopoda</taxon>
        <taxon>Incirrata</taxon>
        <taxon>Octopodidae</taxon>
        <taxon>Octopus</taxon>
    </lineage>
</organism>
<evidence type="ECO:0000256" key="6">
    <source>
        <dbReference type="ARBA" id="ARBA00022741"/>
    </source>
</evidence>
<dbReference type="Pfam" id="PF01042">
    <property type="entry name" value="Ribonuc_L-PSP"/>
    <property type="match status" value="2"/>
</dbReference>
<dbReference type="CDD" id="cd06156">
    <property type="entry name" value="eu_AANH_C_2"/>
    <property type="match status" value="1"/>
</dbReference>
<evidence type="ECO:0000256" key="2">
    <source>
        <dbReference type="ARBA" id="ARBA00008496"/>
    </source>
</evidence>
<dbReference type="InterPro" id="IPR006175">
    <property type="entry name" value="YjgF/YER057c/UK114"/>
</dbReference>
<gene>
    <name evidence="15" type="primary">LOC115211892</name>
</gene>
<evidence type="ECO:0000256" key="5">
    <source>
        <dbReference type="ARBA" id="ARBA00022598"/>
    </source>
</evidence>
<sequence length="672" mass="76021">MKVVSLISGGKDSTYNMMQCVAEGHEIVALANLRPPDVDEMDSYMFQTVGHHAIDLYGKAMEVPLFRRTIEGNSKRTDRDYDLTEGDEVEDLYNLLKLVMEEVEEVDAVSVGAILSDYQRVRVENVCSRLGLTVLAYLWRRDQQELLAEMIDAKVDAIIIKVAAMGLMPEKHLRLSLKEIYPSMIQLHQKYGLNVCGEGGEYETFTLDCPLFKKKILVDDSEIVCHSDDAFAPVGYISFKSLHLEVKDGIDQSLADLSMKSSKFLIDELFSVEEQESLQFDKSQENSVAENLASVEIKPPLIKESNEYFWIANLVGCGRDVEAASQQVMGSLKESLSLCKISPTFKNIYSVHLYVKNMETYSVINSIYKKYFGTNPPVRVCVEMDLPSNILLKMDVAGSSQIQHPDRHTMHVQSLSHWAPANIGPYSQAVKINMDLFVAGQIGLCPATMKLPEPFCIKTEARLSLRHVHRILKAMHGECTFQNIALCICYITNQTFLQVAKDEWERMLCLDEDAFSSELSPIIQFVVLSGLPKNAHIEWDCRAVLTEQSDIKKQEHTITCGRLHLEYRIHECSKISGFKGSVLITDTFSTDSISKDTMLSELFTVINNLVKDMNTSWDDIPTIKVFFCKDFFDYTELDSKLQNVLKALCTPLYTLLPVRCLTETSCKFSVCF</sequence>
<dbReference type="InterPro" id="IPR014729">
    <property type="entry name" value="Rossmann-like_a/b/a_fold"/>
</dbReference>
<protein>
    <recommendedName>
        <fullName evidence="4">Diphthine--ammonia ligase</fullName>
        <ecNumber evidence="3">6.3.1.14</ecNumber>
    </recommendedName>
    <alternativeName>
        <fullName evidence="9">ATP-binding domain-containing protein 4</fullName>
    </alternativeName>
    <alternativeName>
        <fullName evidence="8">Diphthamide synthase</fullName>
    </alternativeName>
    <alternativeName>
        <fullName evidence="10">Diphthamide synthetase</fullName>
    </alternativeName>
    <alternativeName>
        <fullName evidence="11">Protein DPH6 homolog</fullName>
    </alternativeName>
</protein>
<evidence type="ECO:0000256" key="4">
    <source>
        <dbReference type="ARBA" id="ARBA00018426"/>
    </source>
</evidence>
<comment type="catalytic activity">
    <reaction evidence="12">
        <text>diphthine-[translation elongation factor 2] + NH4(+) + ATP = diphthamide-[translation elongation factor 2] + AMP + diphosphate + H(+)</text>
        <dbReference type="Rhea" id="RHEA:19753"/>
        <dbReference type="Rhea" id="RHEA-COMP:10172"/>
        <dbReference type="Rhea" id="RHEA-COMP:10174"/>
        <dbReference type="ChEBI" id="CHEBI:15378"/>
        <dbReference type="ChEBI" id="CHEBI:16692"/>
        <dbReference type="ChEBI" id="CHEBI:28938"/>
        <dbReference type="ChEBI" id="CHEBI:30616"/>
        <dbReference type="ChEBI" id="CHEBI:33019"/>
        <dbReference type="ChEBI" id="CHEBI:82696"/>
        <dbReference type="ChEBI" id="CHEBI:456215"/>
        <dbReference type="EC" id="6.3.1.14"/>
    </reaction>
</comment>
<dbReference type="SUPFAM" id="SSF55298">
    <property type="entry name" value="YjgF-like"/>
    <property type="match status" value="2"/>
</dbReference>
<accession>A0A6P7SDU1</accession>
<dbReference type="KEGG" id="osn:115211892"/>
<reference evidence="15" key="1">
    <citation type="submission" date="2025-08" db="UniProtKB">
        <authorList>
            <consortium name="RefSeq"/>
        </authorList>
    </citation>
    <scope>IDENTIFICATION</scope>
</reference>
<evidence type="ECO:0000256" key="9">
    <source>
        <dbReference type="ARBA" id="ARBA00031202"/>
    </source>
</evidence>
<dbReference type="UniPathway" id="UPA00559"/>
<dbReference type="Pfam" id="PF01902">
    <property type="entry name" value="Diphthami_syn_2"/>
    <property type="match status" value="1"/>
</dbReference>
<dbReference type="SUPFAM" id="SSF52402">
    <property type="entry name" value="Adenine nucleotide alpha hydrolases-like"/>
    <property type="match status" value="1"/>
</dbReference>
<comment type="pathway">
    <text evidence="1">Protein modification; peptidyl-diphthamide biosynthesis.</text>
</comment>
<dbReference type="GO" id="GO:0017183">
    <property type="term" value="P:protein histidyl modification to diphthamide"/>
    <property type="evidence" value="ECO:0007669"/>
    <property type="project" value="UniProtKB-UniPathway"/>
</dbReference>
<dbReference type="AlphaFoldDB" id="A0A6P7SDU1"/>
<evidence type="ECO:0000256" key="12">
    <source>
        <dbReference type="ARBA" id="ARBA00048108"/>
    </source>
</evidence>
<evidence type="ECO:0000256" key="7">
    <source>
        <dbReference type="ARBA" id="ARBA00022840"/>
    </source>
</evidence>
<dbReference type="Gene3D" id="3.90.1490.10">
    <property type="entry name" value="putative n-type atp pyrophosphatase, domain 2"/>
    <property type="match status" value="1"/>
</dbReference>
<keyword evidence="14" id="KW-1185">Reference proteome</keyword>
<dbReference type="InterPro" id="IPR035959">
    <property type="entry name" value="RutC-like_sf"/>
</dbReference>
<dbReference type="PANTHER" id="PTHR12196">
    <property type="entry name" value="DOMAIN OF UNKNOWN FUNCTION 71 DUF71 -CONTAINING PROTEIN"/>
    <property type="match status" value="1"/>
</dbReference>
<evidence type="ECO:0000259" key="13">
    <source>
        <dbReference type="Pfam" id="PF01902"/>
    </source>
</evidence>
<evidence type="ECO:0000313" key="14">
    <source>
        <dbReference type="Proteomes" id="UP000515154"/>
    </source>
</evidence>
<dbReference type="EC" id="6.3.1.14" evidence="3"/>
<evidence type="ECO:0000256" key="1">
    <source>
        <dbReference type="ARBA" id="ARBA00005156"/>
    </source>
</evidence>
<evidence type="ECO:0000256" key="10">
    <source>
        <dbReference type="ARBA" id="ARBA00031552"/>
    </source>
</evidence>
<keyword evidence="5" id="KW-0436">Ligase</keyword>
<evidence type="ECO:0000256" key="8">
    <source>
        <dbReference type="ARBA" id="ARBA00029814"/>
    </source>
</evidence>
<name>A0A6P7SDU1_9MOLL</name>
<dbReference type="FunFam" id="3.90.1490.10:FF:000001">
    <property type="entry name" value="Diphthine--ammonia ligase"/>
    <property type="match status" value="1"/>
</dbReference>
<dbReference type="GO" id="GO:0017178">
    <property type="term" value="F:diphthine-ammonia ligase activity"/>
    <property type="evidence" value="ECO:0007669"/>
    <property type="project" value="UniProtKB-EC"/>
</dbReference>
<dbReference type="Proteomes" id="UP000515154">
    <property type="component" value="Linkage group LG5"/>
</dbReference>
<dbReference type="CDD" id="cd01994">
    <property type="entry name" value="AANH_PF0828-like"/>
    <property type="match status" value="1"/>
</dbReference>
<dbReference type="InterPro" id="IPR030662">
    <property type="entry name" value="DPH6/MJ0570"/>
</dbReference>
<dbReference type="FunFam" id="3.30.1330.40:FF:000010">
    <property type="entry name" value="Diphthine--ammonia ligase"/>
    <property type="match status" value="1"/>
</dbReference>